<protein>
    <submittedName>
        <fullName evidence="1">Uncharacterized protein</fullName>
    </submittedName>
</protein>
<dbReference type="Proteomes" id="UP000606003">
    <property type="component" value="Unassembled WGS sequence"/>
</dbReference>
<comment type="caution">
    <text evidence="1">The sequence shown here is derived from an EMBL/GenBank/DDBJ whole genome shotgun (WGS) entry which is preliminary data.</text>
</comment>
<organism evidence="1 2">
    <name type="scientific">Hymenobacter armeniacus</name>
    <dbReference type="NCBI Taxonomy" id="2771358"/>
    <lineage>
        <taxon>Bacteria</taxon>
        <taxon>Pseudomonadati</taxon>
        <taxon>Bacteroidota</taxon>
        <taxon>Cytophagia</taxon>
        <taxon>Cytophagales</taxon>
        <taxon>Hymenobacteraceae</taxon>
        <taxon>Hymenobacter</taxon>
    </lineage>
</organism>
<gene>
    <name evidence="1" type="ORF">IC234_17855</name>
</gene>
<sequence>MSPYRPATNFPAGCTSNGGPFYSGPTTTGALTVDNLIPNFCSGSFAGPMAMGGASVRLVFQRVPF</sequence>
<evidence type="ECO:0000313" key="2">
    <source>
        <dbReference type="Proteomes" id="UP000606003"/>
    </source>
</evidence>
<accession>A0ABR8JVK2</accession>
<proteinExistence type="predicted"/>
<evidence type="ECO:0000313" key="1">
    <source>
        <dbReference type="EMBL" id="MBD2723997.1"/>
    </source>
</evidence>
<reference evidence="1 2" key="1">
    <citation type="submission" date="2020-09" db="EMBL/GenBank/DDBJ databases">
        <authorList>
            <person name="Kim M.K."/>
        </authorList>
    </citation>
    <scope>NUCLEOTIDE SEQUENCE [LARGE SCALE GENOMIC DNA]</scope>
    <source>
        <strain evidence="1 2">BT189</strain>
    </source>
</reference>
<name>A0ABR8JVK2_9BACT</name>
<keyword evidence="2" id="KW-1185">Reference proteome</keyword>
<dbReference type="EMBL" id="JACXAC010000006">
    <property type="protein sequence ID" value="MBD2723997.1"/>
    <property type="molecule type" value="Genomic_DNA"/>
</dbReference>
<dbReference type="RefSeq" id="WP_190927331.1">
    <property type="nucleotide sequence ID" value="NZ_JACXAC010000006.1"/>
</dbReference>